<reference evidence="3 4" key="1">
    <citation type="submission" date="2021-01" db="EMBL/GenBank/DDBJ databases">
        <title>Genomic Encyclopedia of Type Strains, Phase IV (KMG-IV): sequencing the most valuable type-strain genomes for metagenomic binning, comparative biology and taxonomic classification.</title>
        <authorList>
            <person name="Goeker M."/>
        </authorList>
    </citation>
    <scope>NUCLEOTIDE SEQUENCE [LARGE SCALE GENOMIC DNA]</scope>
    <source>
        <strain evidence="3 4">DSM 24436</strain>
    </source>
</reference>
<dbReference type="Proteomes" id="UP000767854">
    <property type="component" value="Unassembled WGS sequence"/>
</dbReference>
<evidence type="ECO:0000313" key="4">
    <source>
        <dbReference type="Proteomes" id="UP000767854"/>
    </source>
</evidence>
<sequence length="274" mass="30305">MFEKILIASELNVNMKKVIEPLEGLKILGTKTCLILQCIKPQELNTDYKDMVVGWYHETLNNERLILENMGFQVDSHMGEGILKHEINEIAKNEEVSLIVVGSEATTALGEVIWGGAAHEIIHHLVKPVLQIRVDPSISLPKPIGLLDHLLFPTDFSESANLAFETLLDMATHDIRTVTLAHVSDFEEKVPLAKEILQGMKEKLVNKGVTNVRTVVGVGNPTKELLTIIKLEEISLVVMSTQGHGLIEELFLGSVSHNVARHSQASVLLIPARL</sequence>
<dbReference type="PANTHER" id="PTHR46268:SF26">
    <property type="entry name" value="UNIVERSAL STRESS PROTEIN MJ0577"/>
    <property type="match status" value="1"/>
</dbReference>
<dbReference type="InterPro" id="IPR006016">
    <property type="entry name" value="UspA"/>
</dbReference>
<comment type="similarity">
    <text evidence="1">Belongs to the universal stress protein A family.</text>
</comment>
<feature type="domain" description="UspA" evidence="2">
    <location>
        <begin position="148"/>
        <end position="271"/>
    </location>
</feature>
<comment type="caution">
    <text evidence="3">The sequence shown here is derived from an EMBL/GenBank/DDBJ whole genome shotgun (WGS) entry which is preliminary data.</text>
</comment>
<dbReference type="CDD" id="cd00293">
    <property type="entry name" value="USP-like"/>
    <property type="match status" value="2"/>
</dbReference>
<evidence type="ECO:0000259" key="2">
    <source>
        <dbReference type="Pfam" id="PF00582"/>
    </source>
</evidence>
<dbReference type="Gene3D" id="3.40.50.620">
    <property type="entry name" value="HUPs"/>
    <property type="match status" value="2"/>
</dbReference>
<organism evidence="3 4">
    <name type="scientific">Fusibacter tunisiensis</name>
    <dbReference type="NCBI Taxonomy" id="1008308"/>
    <lineage>
        <taxon>Bacteria</taxon>
        <taxon>Bacillati</taxon>
        <taxon>Bacillota</taxon>
        <taxon>Clostridia</taxon>
        <taxon>Eubacteriales</taxon>
        <taxon>Eubacteriales Family XII. Incertae Sedis</taxon>
        <taxon>Fusibacter</taxon>
    </lineage>
</organism>
<proteinExistence type="inferred from homology"/>
<dbReference type="RefSeq" id="WP_204661502.1">
    <property type="nucleotide sequence ID" value="NZ_JAFBDT010000001.1"/>
</dbReference>
<evidence type="ECO:0000313" key="3">
    <source>
        <dbReference type="EMBL" id="MBM7560809.1"/>
    </source>
</evidence>
<accession>A0ABS2MN42</accession>
<feature type="domain" description="UspA" evidence="2">
    <location>
        <begin position="56"/>
        <end position="132"/>
    </location>
</feature>
<dbReference type="InterPro" id="IPR014729">
    <property type="entry name" value="Rossmann-like_a/b/a_fold"/>
</dbReference>
<dbReference type="EMBL" id="JAFBDT010000001">
    <property type="protein sequence ID" value="MBM7560809.1"/>
    <property type="molecule type" value="Genomic_DNA"/>
</dbReference>
<dbReference type="PANTHER" id="PTHR46268">
    <property type="entry name" value="STRESS RESPONSE PROTEIN NHAX"/>
    <property type="match status" value="1"/>
</dbReference>
<dbReference type="Pfam" id="PF00582">
    <property type="entry name" value="Usp"/>
    <property type="match status" value="2"/>
</dbReference>
<name>A0ABS2MN42_9FIRM</name>
<dbReference type="InterPro" id="IPR006015">
    <property type="entry name" value="Universal_stress_UspA"/>
</dbReference>
<keyword evidence="4" id="KW-1185">Reference proteome</keyword>
<dbReference type="PRINTS" id="PR01438">
    <property type="entry name" value="UNVRSLSTRESS"/>
</dbReference>
<evidence type="ECO:0000256" key="1">
    <source>
        <dbReference type="ARBA" id="ARBA00008791"/>
    </source>
</evidence>
<gene>
    <name evidence="3" type="ORF">JOC49_000318</name>
</gene>
<dbReference type="SUPFAM" id="SSF52402">
    <property type="entry name" value="Adenine nucleotide alpha hydrolases-like"/>
    <property type="match status" value="2"/>
</dbReference>
<protein>
    <submittedName>
        <fullName evidence="3">Nucleotide-binding universal stress UspA family protein</fullName>
    </submittedName>
</protein>